<evidence type="ECO:0000313" key="2">
    <source>
        <dbReference type="EMBL" id="MFC7289677.1"/>
    </source>
</evidence>
<dbReference type="Proteomes" id="UP001596542">
    <property type="component" value="Unassembled WGS sequence"/>
</dbReference>
<evidence type="ECO:0008006" key="4">
    <source>
        <dbReference type="Google" id="ProtNLM"/>
    </source>
</evidence>
<keyword evidence="1" id="KW-1133">Transmembrane helix</keyword>
<dbReference type="RefSeq" id="WP_382272970.1">
    <property type="nucleotide sequence ID" value="NZ_JBHTBU010000003.1"/>
</dbReference>
<keyword evidence="1" id="KW-0472">Membrane</keyword>
<evidence type="ECO:0000256" key="1">
    <source>
        <dbReference type="SAM" id="Phobius"/>
    </source>
</evidence>
<evidence type="ECO:0000313" key="3">
    <source>
        <dbReference type="Proteomes" id="UP001596542"/>
    </source>
</evidence>
<feature type="transmembrane region" description="Helical" evidence="1">
    <location>
        <begin position="34"/>
        <end position="52"/>
    </location>
</feature>
<feature type="transmembrane region" description="Helical" evidence="1">
    <location>
        <begin position="7"/>
        <end position="28"/>
    </location>
</feature>
<name>A0ABW2IFF9_9BURK</name>
<keyword evidence="1" id="KW-0812">Transmembrane</keyword>
<reference evidence="3" key="1">
    <citation type="journal article" date="2019" name="Int. J. Syst. Evol. Microbiol.">
        <title>The Global Catalogue of Microorganisms (GCM) 10K type strain sequencing project: providing services to taxonomists for standard genome sequencing and annotation.</title>
        <authorList>
            <consortium name="The Broad Institute Genomics Platform"/>
            <consortium name="The Broad Institute Genome Sequencing Center for Infectious Disease"/>
            <person name="Wu L."/>
            <person name="Ma J."/>
        </authorList>
    </citation>
    <scope>NUCLEOTIDE SEQUENCE [LARGE SCALE GENOMIC DNA]</scope>
    <source>
        <strain evidence="3">KACC 12508</strain>
    </source>
</reference>
<comment type="caution">
    <text evidence="2">The sequence shown here is derived from an EMBL/GenBank/DDBJ whole genome shotgun (WGS) entry which is preliminary data.</text>
</comment>
<protein>
    <recommendedName>
        <fullName evidence="4">Lycopene cyclase domain-containing protein</fullName>
    </recommendedName>
</protein>
<feature type="transmembrane region" description="Helical" evidence="1">
    <location>
        <begin position="104"/>
        <end position="130"/>
    </location>
</feature>
<organism evidence="2 3">
    <name type="scientific">Herminiimonas glaciei</name>
    <dbReference type="NCBI Taxonomy" id="523788"/>
    <lineage>
        <taxon>Bacteria</taxon>
        <taxon>Pseudomonadati</taxon>
        <taxon>Pseudomonadota</taxon>
        <taxon>Betaproteobacteria</taxon>
        <taxon>Burkholderiales</taxon>
        <taxon>Oxalobacteraceae</taxon>
        <taxon>Herminiimonas</taxon>
    </lineage>
</organism>
<accession>A0ABW2IFF9</accession>
<keyword evidence="3" id="KW-1185">Reference proteome</keyword>
<sequence length="138" mass="15954">MKKNSSVLPHTLITFAIGIATLMFLSKLEWEDSYILLTLLFPLFYVSLAAVLSQHRVLRPRIYIFCLCLAIYCSYFAFDSQFGLFSLQDGDYYRAVPVAREAEYLVLGTFPVLPLLAYSLWAFLVTYLIFRLFPKKPD</sequence>
<gene>
    <name evidence="2" type="ORF">ACFQPC_16640</name>
</gene>
<feature type="transmembrane region" description="Helical" evidence="1">
    <location>
        <begin position="64"/>
        <end position="84"/>
    </location>
</feature>
<dbReference type="EMBL" id="JBHTBU010000003">
    <property type="protein sequence ID" value="MFC7289677.1"/>
    <property type="molecule type" value="Genomic_DNA"/>
</dbReference>
<proteinExistence type="predicted"/>